<reference evidence="1 2" key="1">
    <citation type="submission" date="2018-07" db="EMBL/GenBank/DDBJ databases">
        <title>A high quality draft genome assembly of the barn swallow (H. rustica rustica).</title>
        <authorList>
            <person name="Formenti G."/>
            <person name="Chiara M."/>
            <person name="Poveda L."/>
            <person name="Francoijs K.-J."/>
            <person name="Bonisoli-Alquati A."/>
            <person name="Canova L."/>
            <person name="Gianfranceschi L."/>
            <person name="Horner D.S."/>
            <person name="Saino N."/>
        </authorList>
    </citation>
    <scope>NUCLEOTIDE SEQUENCE [LARGE SCALE GENOMIC DNA]</scope>
    <source>
        <strain evidence="1">Chelidonia</strain>
        <tissue evidence="1">Blood</tissue>
    </source>
</reference>
<dbReference type="EMBL" id="QRBI01000119">
    <property type="protein sequence ID" value="RMC07898.1"/>
    <property type="molecule type" value="Genomic_DNA"/>
</dbReference>
<accession>A0A3M0K484</accession>
<proteinExistence type="predicted"/>
<dbReference type="AlphaFoldDB" id="A0A3M0K484"/>
<evidence type="ECO:0000313" key="1">
    <source>
        <dbReference type="EMBL" id="RMC07898.1"/>
    </source>
</evidence>
<name>A0A3M0K484_HIRRU</name>
<dbReference type="Proteomes" id="UP000269221">
    <property type="component" value="Unassembled WGS sequence"/>
</dbReference>
<evidence type="ECO:0000313" key="2">
    <source>
        <dbReference type="Proteomes" id="UP000269221"/>
    </source>
</evidence>
<comment type="caution">
    <text evidence="1">The sequence shown here is derived from an EMBL/GenBank/DDBJ whole genome shotgun (WGS) entry which is preliminary data.</text>
</comment>
<sequence length="127" mass="14360">MNVFLNDLLQFSRKIWAVGSNQGVKCFGLWYSEGLFWLQSDSMTYSNDQSGAAVGQQLGLCRAVTHRRSLLCSLLQAQFIPKNRRGSGAKKTSDNLKWIYLYEKTSVGYAEERTPKVIPHFSSNGFN</sequence>
<keyword evidence="2" id="KW-1185">Reference proteome</keyword>
<gene>
    <name evidence="1" type="ORF">DUI87_15369</name>
</gene>
<protein>
    <submittedName>
        <fullName evidence="1">Uncharacterized protein</fullName>
    </submittedName>
</protein>
<organism evidence="1 2">
    <name type="scientific">Hirundo rustica rustica</name>
    <dbReference type="NCBI Taxonomy" id="333673"/>
    <lineage>
        <taxon>Eukaryota</taxon>
        <taxon>Metazoa</taxon>
        <taxon>Chordata</taxon>
        <taxon>Craniata</taxon>
        <taxon>Vertebrata</taxon>
        <taxon>Euteleostomi</taxon>
        <taxon>Archelosauria</taxon>
        <taxon>Archosauria</taxon>
        <taxon>Dinosauria</taxon>
        <taxon>Saurischia</taxon>
        <taxon>Theropoda</taxon>
        <taxon>Coelurosauria</taxon>
        <taxon>Aves</taxon>
        <taxon>Neognathae</taxon>
        <taxon>Neoaves</taxon>
        <taxon>Telluraves</taxon>
        <taxon>Australaves</taxon>
        <taxon>Passeriformes</taxon>
        <taxon>Sylvioidea</taxon>
        <taxon>Hirundinidae</taxon>
        <taxon>Hirundo</taxon>
    </lineage>
</organism>